<dbReference type="HOGENOM" id="CLU_516733_0_0_5"/>
<protein>
    <recommendedName>
        <fullName evidence="3">CDP-glycerol:poly(Glycerophosphate) glycerophosphotransferase</fullName>
    </recommendedName>
</protein>
<dbReference type="Proteomes" id="UP000001494">
    <property type="component" value="Chromosome"/>
</dbReference>
<dbReference type="Gene3D" id="3.40.50.12580">
    <property type="match status" value="1"/>
</dbReference>
<sequence>MKLTEKTFDLFQEDGSLLEKNIRFQEDGRVLGVQHFDRQYWSVVGTQIVLTNEHKTPSIIFACCLEHSDLFAFFGQSAKDGNNKARFILFETGAASVPAVAPAPDLTPALMILERKLDHMRDTMNLVSQRSSRSSSKIKVLFLIHNMALWDSLRDVYALMAARDNYEVIVATSPRYFPATQDYQAEDEVHQGLEQQSIPHIRFKDDFESALQVIKAIAPDVIFRQMPWEVNTPEPFQTQHLNFARLCYVPYYGLNILEKLTAEENEQDFSADQYFHRMCWRMYCENEPLYQRMKEKSLRGGDNIVVSGHPKLDRLWESRKNPEWPIKSEGEKKFRLIWAPHHTIGNGWLDFGIFPQTFGDMLQWAEDAQDIEFVLRPHPLLFNSLLFYKLFNEQQVEQFKKLWNRLPNTALSEGGEYGPLLAASDAMITEGVSFLAEYQIFHDKPLIFLDSQRHRGFNAVGEKIMRGTYNATTIQAAREIVDSYRQKGNDPLADIRKENFDMMMPWPGKAAERIVDDIQANIAL</sequence>
<organism evidence="1 2">
    <name type="scientific">Zymomonas mobilis subsp. mobilis (strain ATCC 10988 / DSM 424 / LMG 404 / NCIMB 8938 / NRRL B-806 / ZM1)</name>
    <dbReference type="NCBI Taxonomy" id="555217"/>
    <lineage>
        <taxon>Bacteria</taxon>
        <taxon>Pseudomonadati</taxon>
        <taxon>Pseudomonadota</taxon>
        <taxon>Alphaproteobacteria</taxon>
        <taxon>Sphingomonadales</taxon>
        <taxon>Zymomonadaceae</taxon>
        <taxon>Zymomonas</taxon>
    </lineage>
</organism>
<evidence type="ECO:0008006" key="3">
    <source>
        <dbReference type="Google" id="ProtNLM"/>
    </source>
</evidence>
<evidence type="ECO:0000313" key="1">
    <source>
        <dbReference type="EMBL" id="AEH62731.1"/>
    </source>
</evidence>
<dbReference type="AlphaFoldDB" id="A0A0H3FYH1"/>
<accession>A0A0H3FYH1</accession>
<proteinExistence type="predicted"/>
<dbReference type="RefSeq" id="WP_014500769.1">
    <property type="nucleotide sequence ID" value="NC_017262.1"/>
</dbReference>
<name>A0A0H3FYH1_ZYMMA</name>
<gene>
    <name evidence="1" type="ordered locus">Zmob_0894</name>
</gene>
<reference evidence="1 2" key="1">
    <citation type="journal article" date="2011" name="J. Bacteriol.">
        <title>Genome sequence of the ethanol-producing Zymomonas mobilis subsp. mobilis lectotype strain ATCC 10988.</title>
        <authorList>
            <person name="Pappas K.M."/>
            <person name="Kouvelis V.N."/>
            <person name="Saunders E."/>
            <person name="Brettin T.S."/>
            <person name="Bruce D."/>
            <person name="Detter C."/>
            <person name="Balakireva M."/>
            <person name="Han C.S."/>
            <person name="Savvakis G."/>
            <person name="Kyrpides N.C."/>
            <person name="Typas M.A."/>
        </authorList>
    </citation>
    <scope>NUCLEOTIDE SEQUENCE [LARGE SCALE GENOMIC DNA]</scope>
    <source>
        <strain evidence="2">ATCC 10988 / DSM 424 / CCUG 17860 / LMG 404 / NCIMB 8938 / NRRL B-806 / ZM1</strain>
    </source>
</reference>
<dbReference type="EMBL" id="CP002850">
    <property type="protein sequence ID" value="AEH62731.1"/>
    <property type="molecule type" value="Genomic_DNA"/>
</dbReference>
<dbReference type="eggNOG" id="COG1887">
    <property type="taxonomic scope" value="Bacteria"/>
</dbReference>
<dbReference type="SUPFAM" id="SSF53756">
    <property type="entry name" value="UDP-Glycosyltransferase/glycogen phosphorylase"/>
    <property type="match status" value="1"/>
</dbReference>
<dbReference type="KEGG" id="zmm:Zmob_0894"/>
<dbReference type="InterPro" id="IPR043148">
    <property type="entry name" value="TagF_C"/>
</dbReference>
<dbReference type="OrthoDB" id="2334812at2"/>
<evidence type="ECO:0000313" key="2">
    <source>
        <dbReference type="Proteomes" id="UP000001494"/>
    </source>
</evidence>